<proteinExistence type="predicted"/>
<keyword evidence="2" id="KW-1185">Reference proteome</keyword>
<evidence type="ECO:0000313" key="1">
    <source>
        <dbReference type="EMBL" id="KAE9406578.1"/>
    </source>
</evidence>
<protein>
    <submittedName>
        <fullName evidence="1">Uncharacterized protein</fullName>
    </submittedName>
</protein>
<evidence type="ECO:0000313" key="2">
    <source>
        <dbReference type="Proteomes" id="UP000799118"/>
    </source>
</evidence>
<dbReference type="EMBL" id="ML769401">
    <property type="protein sequence ID" value="KAE9406578.1"/>
    <property type="molecule type" value="Genomic_DNA"/>
</dbReference>
<reference evidence="1" key="1">
    <citation type="journal article" date="2019" name="Environ. Microbiol.">
        <title>Fungal ecological strategies reflected in gene transcription - a case study of two litter decomposers.</title>
        <authorList>
            <person name="Barbi F."/>
            <person name="Kohler A."/>
            <person name="Barry K."/>
            <person name="Baskaran P."/>
            <person name="Daum C."/>
            <person name="Fauchery L."/>
            <person name="Ihrmark K."/>
            <person name="Kuo A."/>
            <person name="LaButti K."/>
            <person name="Lipzen A."/>
            <person name="Morin E."/>
            <person name="Grigoriev I.V."/>
            <person name="Henrissat B."/>
            <person name="Lindahl B."/>
            <person name="Martin F."/>
        </authorList>
    </citation>
    <scope>NUCLEOTIDE SEQUENCE</scope>
    <source>
        <strain evidence="1">JB14</strain>
    </source>
</reference>
<dbReference type="AlphaFoldDB" id="A0A6A4IBA6"/>
<accession>A0A6A4IBA6</accession>
<sequence length="185" mass="20483">MPLKRSLAFANVLESRVTSGSRTMVLNTVEVQKDSDNDVVMAENLEVTSGVKDHKLKSIIASEAMPVSEQKQCPVPGYVFGAARSSSPTPTLVELEDEEILGDLEQRGIRLKSIIASEAMPVSEQKQCPVPGYVLEQLGHHLPPLRLFEIEDEEILGDLEQRGIRAYDCAHQLRCISAFQTWTAH</sequence>
<gene>
    <name evidence="1" type="ORF">BT96DRAFT_987415</name>
</gene>
<dbReference type="Proteomes" id="UP000799118">
    <property type="component" value="Unassembled WGS sequence"/>
</dbReference>
<organism evidence="1 2">
    <name type="scientific">Gymnopus androsaceus JB14</name>
    <dbReference type="NCBI Taxonomy" id="1447944"/>
    <lineage>
        <taxon>Eukaryota</taxon>
        <taxon>Fungi</taxon>
        <taxon>Dikarya</taxon>
        <taxon>Basidiomycota</taxon>
        <taxon>Agaricomycotina</taxon>
        <taxon>Agaricomycetes</taxon>
        <taxon>Agaricomycetidae</taxon>
        <taxon>Agaricales</taxon>
        <taxon>Marasmiineae</taxon>
        <taxon>Omphalotaceae</taxon>
        <taxon>Gymnopus</taxon>
    </lineage>
</organism>
<name>A0A6A4IBA6_9AGAR</name>